<dbReference type="Pfam" id="PF00583">
    <property type="entry name" value="Acetyltransf_1"/>
    <property type="match status" value="1"/>
</dbReference>
<dbReference type="EMBL" id="JACGXA010000001">
    <property type="protein sequence ID" value="MBA8802796.1"/>
    <property type="molecule type" value="Genomic_DNA"/>
</dbReference>
<reference evidence="2 3" key="1">
    <citation type="submission" date="2020-07" db="EMBL/GenBank/DDBJ databases">
        <title>Sequencing the genomes of 1000 actinobacteria strains.</title>
        <authorList>
            <person name="Klenk H.-P."/>
        </authorList>
    </citation>
    <scope>NUCLEOTIDE SEQUENCE [LARGE SCALE GENOMIC DNA]</scope>
    <source>
        <strain evidence="2 3">DSM 21349</strain>
    </source>
</reference>
<feature type="domain" description="N-acetyltransferase" evidence="1">
    <location>
        <begin position="120"/>
        <end position="258"/>
    </location>
</feature>
<dbReference type="InterPro" id="IPR000182">
    <property type="entry name" value="GNAT_dom"/>
</dbReference>
<evidence type="ECO:0000313" key="3">
    <source>
        <dbReference type="Proteomes" id="UP000580910"/>
    </source>
</evidence>
<dbReference type="PROSITE" id="PS51186">
    <property type="entry name" value="GNAT"/>
    <property type="match status" value="1"/>
</dbReference>
<evidence type="ECO:0000259" key="1">
    <source>
        <dbReference type="PROSITE" id="PS51186"/>
    </source>
</evidence>
<keyword evidence="3" id="KW-1185">Reference proteome</keyword>
<dbReference type="AlphaFoldDB" id="A0A7W3P8W3"/>
<accession>A0A7W3P8W3</accession>
<dbReference type="SUPFAM" id="SSF55729">
    <property type="entry name" value="Acyl-CoA N-acyltransferases (Nat)"/>
    <property type="match status" value="1"/>
</dbReference>
<evidence type="ECO:0000313" key="2">
    <source>
        <dbReference type="EMBL" id="MBA8802796.1"/>
    </source>
</evidence>
<gene>
    <name evidence="2" type="ORF">FB382_001087</name>
</gene>
<protein>
    <submittedName>
        <fullName evidence="2">GNAT superfamily N-acetyltransferase</fullName>
    </submittedName>
</protein>
<name>A0A7W3P8W3_9ACTN</name>
<proteinExistence type="predicted"/>
<organism evidence="2 3">
    <name type="scientific">Nocardioides ginsengisegetis</name>
    <dbReference type="NCBI Taxonomy" id="661491"/>
    <lineage>
        <taxon>Bacteria</taxon>
        <taxon>Bacillati</taxon>
        <taxon>Actinomycetota</taxon>
        <taxon>Actinomycetes</taxon>
        <taxon>Propionibacteriales</taxon>
        <taxon>Nocardioidaceae</taxon>
        <taxon>Nocardioides</taxon>
    </lineage>
</organism>
<sequence>MSTPPADLLAIEAYYDAVPRPVGTTEEVGPFTLFLAGPGTGWQFYARPRLGLEDDVTADDVRRVLARQAELGGPRAVEWVDEVTPSLLPAVREAVTTPHELELCPLLVLPDGTSLADESGRTRVLGPDDPDLPLVVGAVSAGFGERDDAAAQDVGKRPELIRDGLLVMVGAYDASGAVAGGGSASPRGHIAELMGIAVLGRARRQGLGAATTAALVAACRAAGVTTTFMSAGSDEATSVYERLGFARRGTACILGVPD</sequence>
<dbReference type="Proteomes" id="UP000580910">
    <property type="component" value="Unassembled WGS sequence"/>
</dbReference>
<keyword evidence="2" id="KW-0808">Transferase</keyword>
<dbReference type="Gene3D" id="3.40.630.30">
    <property type="match status" value="1"/>
</dbReference>
<dbReference type="InterPro" id="IPR016181">
    <property type="entry name" value="Acyl_CoA_acyltransferase"/>
</dbReference>
<dbReference type="GO" id="GO:0016747">
    <property type="term" value="F:acyltransferase activity, transferring groups other than amino-acyl groups"/>
    <property type="evidence" value="ECO:0007669"/>
    <property type="project" value="InterPro"/>
</dbReference>
<comment type="caution">
    <text evidence="2">The sequence shown here is derived from an EMBL/GenBank/DDBJ whole genome shotgun (WGS) entry which is preliminary data.</text>
</comment>
<dbReference type="RefSeq" id="WP_182537448.1">
    <property type="nucleotide sequence ID" value="NZ_JACGXA010000001.1"/>
</dbReference>